<dbReference type="InterPro" id="IPR000182">
    <property type="entry name" value="GNAT_dom"/>
</dbReference>
<evidence type="ECO:0000256" key="2">
    <source>
        <dbReference type="ARBA" id="ARBA00023315"/>
    </source>
</evidence>
<accession>A0A0L8VDV7</accession>
<evidence type="ECO:0000313" key="5">
    <source>
        <dbReference type="Proteomes" id="UP000036958"/>
    </source>
</evidence>
<dbReference type="STRING" id="1409788.NC99_06970"/>
<name>A0A0L8VDV7_9BACT</name>
<keyword evidence="5" id="KW-1185">Reference proteome</keyword>
<dbReference type="PANTHER" id="PTHR43877">
    <property type="entry name" value="AMINOALKYLPHOSPHONATE N-ACETYLTRANSFERASE-RELATED-RELATED"/>
    <property type="match status" value="1"/>
</dbReference>
<dbReference type="SUPFAM" id="SSF55729">
    <property type="entry name" value="Acyl-CoA N-acyltransferases (Nat)"/>
    <property type="match status" value="1"/>
</dbReference>
<keyword evidence="2" id="KW-0012">Acyltransferase</keyword>
<dbReference type="PANTHER" id="PTHR43877:SF2">
    <property type="entry name" value="AMINOALKYLPHOSPHONATE N-ACETYLTRANSFERASE-RELATED"/>
    <property type="match status" value="1"/>
</dbReference>
<organism evidence="4 5">
    <name type="scientific">Sunxiuqinia dokdonensis</name>
    <dbReference type="NCBI Taxonomy" id="1409788"/>
    <lineage>
        <taxon>Bacteria</taxon>
        <taxon>Pseudomonadati</taxon>
        <taxon>Bacteroidota</taxon>
        <taxon>Bacteroidia</taxon>
        <taxon>Marinilabiliales</taxon>
        <taxon>Prolixibacteraceae</taxon>
        <taxon>Sunxiuqinia</taxon>
    </lineage>
</organism>
<dbReference type="CDD" id="cd04301">
    <property type="entry name" value="NAT_SF"/>
    <property type="match status" value="1"/>
</dbReference>
<dbReference type="Proteomes" id="UP000036958">
    <property type="component" value="Unassembled WGS sequence"/>
</dbReference>
<comment type="caution">
    <text evidence="4">The sequence shown here is derived from an EMBL/GenBank/DDBJ whole genome shotgun (WGS) entry which is preliminary data.</text>
</comment>
<dbReference type="Gene3D" id="3.40.630.30">
    <property type="match status" value="1"/>
</dbReference>
<dbReference type="Pfam" id="PF00583">
    <property type="entry name" value="Acetyltransf_1"/>
    <property type="match status" value="1"/>
</dbReference>
<gene>
    <name evidence="4" type="ORF">NC99_06970</name>
</gene>
<sequence>MQAQNIEKAVELISQAMNEDEGKWAAETMHFHFECAGHGLNDGHDYYLWWKDDQVKGIVGLHQYAWGPPENVWLAWFAVSPAEQGKGYGKALLAEVEEKARQRGFRKFFVETYQHPDFEKAIRFYRKQGFTEHGRIDNYLPDGSQMLVLGKTL</sequence>
<reference evidence="5" key="1">
    <citation type="submission" date="2015-07" db="EMBL/GenBank/DDBJ databases">
        <title>Genome sequencing of Sunxiuqinia dokdonensis strain SK.</title>
        <authorList>
            <person name="Ahn S."/>
            <person name="Kim B.-C."/>
        </authorList>
    </citation>
    <scope>NUCLEOTIDE SEQUENCE [LARGE SCALE GENOMIC DNA]</scope>
    <source>
        <strain evidence="5">SK</strain>
    </source>
</reference>
<dbReference type="AlphaFoldDB" id="A0A0L8VDV7"/>
<evidence type="ECO:0000256" key="1">
    <source>
        <dbReference type="ARBA" id="ARBA00022679"/>
    </source>
</evidence>
<dbReference type="GO" id="GO:0016747">
    <property type="term" value="F:acyltransferase activity, transferring groups other than amino-acyl groups"/>
    <property type="evidence" value="ECO:0007669"/>
    <property type="project" value="InterPro"/>
</dbReference>
<protein>
    <recommendedName>
        <fullName evidence="3">N-acetyltransferase domain-containing protein</fullName>
    </recommendedName>
</protein>
<keyword evidence="1" id="KW-0808">Transferase</keyword>
<feature type="domain" description="N-acetyltransferase" evidence="3">
    <location>
        <begin position="1"/>
        <end position="153"/>
    </location>
</feature>
<dbReference type="InterPro" id="IPR050832">
    <property type="entry name" value="Bact_Acetyltransf"/>
</dbReference>
<evidence type="ECO:0000313" key="4">
    <source>
        <dbReference type="EMBL" id="KOH46558.1"/>
    </source>
</evidence>
<dbReference type="InterPro" id="IPR016181">
    <property type="entry name" value="Acyl_CoA_acyltransferase"/>
</dbReference>
<dbReference type="EMBL" id="LGIA01000025">
    <property type="protein sequence ID" value="KOH46558.1"/>
    <property type="molecule type" value="Genomic_DNA"/>
</dbReference>
<dbReference type="PROSITE" id="PS51186">
    <property type="entry name" value="GNAT"/>
    <property type="match status" value="1"/>
</dbReference>
<proteinExistence type="predicted"/>
<evidence type="ECO:0000259" key="3">
    <source>
        <dbReference type="PROSITE" id="PS51186"/>
    </source>
</evidence>